<accession>A0ABU3NVW8</accession>
<proteinExistence type="predicted"/>
<dbReference type="SUPFAM" id="SSF46579">
    <property type="entry name" value="Prefoldin"/>
    <property type="match status" value="1"/>
</dbReference>
<dbReference type="Proteomes" id="UP001254848">
    <property type="component" value="Unassembled WGS sequence"/>
</dbReference>
<sequence>MVTIDRKIIAGLLIALLVVGGYAWYLRSGTADVHDNGGTTQQIRASEERLEKRIVDLEAECQSLRDSINRSRQEVEELRGIISGLSDLNRESTEAIDRSEDRVRELEDIIRQVREGNQGGDSQSQVPEDGSDSRPNRSSSR</sequence>
<evidence type="ECO:0000313" key="2">
    <source>
        <dbReference type="EMBL" id="MDT8900956.1"/>
    </source>
</evidence>
<evidence type="ECO:0000256" key="1">
    <source>
        <dbReference type="SAM" id="MobiDB-lite"/>
    </source>
</evidence>
<evidence type="ECO:0000313" key="3">
    <source>
        <dbReference type="Proteomes" id="UP001254848"/>
    </source>
</evidence>
<keyword evidence="3" id="KW-1185">Reference proteome</keyword>
<feature type="region of interest" description="Disordered" evidence="1">
    <location>
        <begin position="112"/>
        <end position="141"/>
    </location>
</feature>
<gene>
    <name evidence="2" type="ORF">Q4T40_06890</name>
</gene>
<comment type="caution">
    <text evidence="2">The sequence shown here is derived from an EMBL/GenBank/DDBJ whole genome shotgun (WGS) entry which is preliminary data.</text>
</comment>
<dbReference type="RefSeq" id="WP_413782536.1">
    <property type="nucleotide sequence ID" value="NZ_JAUOZS010000001.1"/>
</dbReference>
<organism evidence="2 3">
    <name type="scientific">Anaeroselena agilis</name>
    <dbReference type="NCBI Taxonomy" id="3063788"/>
    <lineage>
        <taxon>Bacteria</taxon>
        <taxon>Bacillati</taxon>
        <taxon>Bacillota</taxon>
        <taxon>Negativicutes</taxon>
        <taxon>Acetonemataceae</taxon>
        <taxon>Anaeroselena</taxon>
    </lineage>
</organism>
<reference evidence="2 3" key="1">
    <citation type="submission" date="2023-07" db="EMBL/GenBank/DDBJ databases">
        <title>The novel representative of Negativicutes class, Anaeroselena agilis gen. nov. sp. nov.</title>
        <authorList>
            <person name="Prokofeva M.I."/>
            <person name="Elcheninov A.G."/>
            <person name="Klyukina A."/>
            <person name="Kublanov I.V."/>
            <person name="Frolov E.N."/>
            <person name="Podosokorskaya O.A."/>
        </authorList>
    </citation>
    <scope>NUCLEOTIDE SEQUENCE [LARGE SCALE GENOMIC DNA]</scope>
    <source>
        <strain evidence="2 3">4137-cl</strain>
    </source>
</reference>
<name>A0ABU3NVW8_9FIRM</name>
<dbReference type="EMBL" id="JAUOZS010000001">
    <property type="protein sequence ID" value="MDT8900956.1"/>
    <property type="molecule type" value="Genomic_DNA"/>
</dbReference>
<protein>
    <submittedName>
        <fullName evidence="2">Uncharacterized protein</fullName>
    </submittedName>
</protein>